<organism evidence="1 2">
    <name type="scientific">Puccinia striiformis f. sp. tritici</name>
    <dbReference type="NCBI Taxonomy" id="168172"/>
    <lineage>
        <taxon>Eukaryota</taxon>
        <taxon>Fungi</taxon>
        <taxon>Dikarya</taxon>
        <taxon>Basidiomycota</taxon>
        <taxon>Pucciniomycotina</taxon>
        <taxon>Pucciniomycetes</taxon>
        <taxon>Pucciniales</taxon>
        <taxon>Pucciniaceae</taxon>
        <taxon>Puccinia</taxon>
    </lineage>
</organism>
<reference evidence="1 2" key="3">
    <citation type="journal article" date="2022" name="Microbiol. Spectr.">
        <title>Folding features and dynamics of 3D genome architecture in plant fungal pathogens.</title>
        <authorList>
            <person name="Xia C."/>
        </authorList>
    </citation>
    <scope>NUCLEOTIDE SEQUENCE [LARGE SCALE GENOMIC DNA]</scope>
    <source>
        <strain evidence="1 2">93-210</strain>
    </source>
</reference>
<proteinExistence type="predicted"/>
<dbReference type="EMBL" id="CM045871">
    <property type="protein sequence ID" value="KAI7951753.1"/>
    <property type="molecule type" value="Genomic_DNA"/>
</dbReference>
<evidence type="ECO:0000313" key="2">
    <source>
        <dbReference type="Proteomes" id="UP001060170"/>
    </source>
</evidence>
<sequence>MEAAELANFRLQQSYTKEKKTREGPQKKSNWKVAIKKIKLHLPQGIMCRFRFSSSVFPFSFSLGMRIRIQNYLLITQVGQFKDGLDMSAIQEVKFLQELSHSNVISVSNSNSHPFQWSQELHTDLEAVIKDRELVFQALDIKSWMLMTMQGLDFCHQNWVLHCVYCLFPVLDSSWYRPPELLYGGRAYSTGVDMWTVGCIFAELMLRTPCLAGENVFDQSNTIFCALRMPTDQDWPYFNSTPYPTCPQNLPKPKGALVPRQFTPQDNGAGGADGRNENGLKKQKSVVTNLNKDVDIQQFFCIDLSISKLIKNDSYLMTCKASPYQLPFD</sequence>
<keyword evidence="2" id="KW-1185">Reference proteome</keyword>
<evidence type="ECO:0000313" key="1">
    <source>
        <dbReference type="EMBL" id="KAI7951753.1"/>
    </source>
</evidence>
<comment type="caution">
    <text evidence="1">The sequence shown here is derived from an EMBL/GenBank/DDBJ whole genome shotgun (WGS) entry which is preliminary data.</text>
</comment>
<dbReference type="Proteomes" id="UP001060170">
    <property type="component" value="Chromosome 7"/>
</dbReference>
<accession>A0ACC0EDW3</accession>
<gene>
    <name evidence="1" type="ORF">MJO28_007437</name>
</gene>
<reference evidence="2" key="1">
    <citation type="journal article" date="2018" name="BMC Genomics">
        <title>Genomic insights into host adaptation between the wheat stripe rust pathogen (Puccinia striiformis f. sp. tritici) and the barley stripe rust pathogen (Puccinia striiformis f. sp. hordei).</title>
        <authorList>
            <person name="Xia C."/>
            <person name="Wang M."/>
            <person name="Yin C."/>
            <person name="Cornejo O.E."/>
            <person name="Hulbert S.H."/>
            <person name="Chen X."/>
        </authorList>
    </citation>
    <scope>NUCLEOTIDE SEQUENCE [LARGE SCALE GENOMIC DNA]</scope>
    <source>
        <strain evidence="2">93-210</strain>
    </source>
</reference>
<protein>
    <submittedName>
        <fullName evidence="1">Uncharacterized protein</fullName>
    </submittedName>
</protein>
<reference evidence="2" key="2">
    <citation type="journal article" date="2018" name="Mol. Plant Microbe Interact.">
        <title>Genome sequence resources for the wheat stripe rust pathogen (Puccinia striiformis f. sp. tritici) and the barley stripe rust pathogen (Puccinia striiformis f. sp. hordei).</title>
        <authorList>
            <person name="Xia C."/>
            <person name="Wang M."/>
            <person name="Yin C."/>
            <person name="Cornejo O.E."/>
            <person name="Hulbert S.H."/>
            <person name="Chen X."/>
        </authorList>
    </citation>
    <scope>NUCLEOTIDE SEQUENCE [LARGE SCALE GENOMIC DNA]</scope>
    <source>
        <strain evidence="2">93-210</strain>
    </source>
</reference>
<name>A0ACC0EDW3_9BASI</name>